<evidence type="ECO:0000313" key="6">
    <source>
        <dbReference type="EMBL" id="MBF8187052.1"/>
    </source>
</evidence>
<dbReference type="Pfam" id="PF00975">
    <property type="entry name" value="Thioesterase"/>
    <property type="match status" value="1"/>
</dbReference>
<organism evidence="6 7">
    <name type="scientific">Nonomuraea cypriaca</name>
    <dbReference type="NCBI Taxonomy" id="1187855"/>
    <lineage>
        <taxon>Bacteria</taxon>
        <taxon>Bacillati</taxon>
        <taxon>Actinomycetota</taxon>
        <taxon>Actinomycetes</taxon>
        <taxon>Streptosporangiales</taxon>
        <taxon>Streptosporangiaceae</taxon>
        <taxon>Nonomuraea</taxon>
    </lineage>
</organism>
<dbReference type="GO" id="GO:0005737">
    <property type="term" value="C:cytoplasm"/>
    <property type="evidence" value="ECO:0007669"/>
    <property type="project" value="TreeGrafter"/>
</dbReference>
<dbReference type="GO" id="GO:0005886">
    <property type="term" value="C:plasma membrane"/>
    <property type="evidence" value="ECO:0007669"/>
    <property type="project" value="TreeGrafter"/>
</dbReference>
<sequence length="1659" mass="177111">MNAPRGTELAVVGMAGEFPCADSVEELWRRVRAGEECLTFFEEEELLRAEVDRERLRSPDYVRARGILRGAEEFDAALFGIAPSEARWMDPQQRRFLQIARSALENAGYCANSGLRVGVFAGAGTNTHLWRLGVPLDPDSAEAWRATLWNDNDFLATRVSYKLNLHGPAVTVQTACSTSLVSTIMAAQNLLAGDCDLAVAGGAAIKTPQARGYLYTKGGILSPDGHCRPFDLGSAGTVPANGVAVVVLKRLDDAIADRDTIHAVLTGYGLNNDGSGKMSYHAPSAAGQAAAIREALRTAEIDPGDIGYIETHGTGTALGDAVEVAALSQVFAKTGDGIGLGAVKSNVGHLDIASGITGLIKACLTVRDGLFTPTVHFTQSNPELHLDDSPFTVCDRLEPWTGSERRMAGVSSFGIGGTNAHVIVEEPPRRTPTHHTAGPEIVMLSGRTAEAVTGLRSALADHLLAHPDTATTDVAFTLAEGRQWMNIRQAVVASDRAELIDLLTEPASPTEPVGTAANLVFMYPGGGTMRAGMAAELYRADPVFRAHLDRCVTCFAPSAQAPVRRLLLSDTPQKPRFGITLQAIFSFEYALTAALREHGIRPTVVIGHSLGEYAAAVMAGAFDLADAAAAVEARSAVLEAAGGGMLSVALPAAEVRAELPTGLSVAAVNASEFTVVSGHTEDIAAYRQALIARGVEVRDVAIAAAAHSALLDRGLPGFRARLAELRPSRAVLRFVSGLTGTWAAPELLADREYWVRQLREPVEFAAGIDTLLTMTPAPILIEVGPGRDLSSLAGRRAGSRKHIVTVCPGDAAGDVSLARALGRLWELGVEVRMPESRRAERGRVPLPTYPFERRTHSIEGQRTPVAATGARPPERWFYTPSWQSSVVPMIDSAGTRRILIIGDDPERVADLRETLPHHDIRMSDTVDPAWQPDVVVLDADGGTPDIDMALLSCAKELDRLAAESIRLLVVGSGLHDVDGTERLRADRRSLIGLCLSLGQELDWCDWTVVDFLDLDWSRAVAAELSATKADRLVAYRHSRRLTHVLTELEHTSATGSFERDKVYMISGGSGHVGGLLVDHLADRVGAKVVVLTRSGLPRHPSWSDNPRVCVVAGDVAEEADVRKAIAQADDRFGRLDGVIHLAGVVSGRSVPRQALHLDRSNLREQLRPKVDGAAMLATVLADRRLDFVALFSSNAAVLGGFGLGAYAAANAVLDGVAAEQSRRSRTRWLSLAWDGWGTTSTDAGSDRGPGLDAFALTPAEAIDALDRALRIDGLSCLAVSRGDLIERAQLWVDLRGHAASEQVSRQEEPVVDQDPMVHRLVGLWSEVLGAACGPHTNFFDAGGHSLLALRLLRRVEEATGRSLPANTIAHAPTPRTLAPLIAEPGSIDIVELAAHSGPPLLLIHPQGGGVLCYAGLAQGLGIRVLACDDQRLAVDDPPRESIPELAERYLATLRREVPHGPYRVGGWSFGGVVAFEVARLLRESGEQVHLVMIDSPAPTGQPLPRSGAEELAATIVWNWLRQAGVHSAESYAEFLALPSDVRDRVAAEAATAAGMPSLVRAIEAGGGDLLRRTVAVGTHHGDELDAYRPEPCPVDALLLRATAQHNGPLAELPTGDDHLGWRALIPAITVVDVAGDHASVLAQPQVREVTTAIRRWLRS</sequence>
<dbReference type="PROSITE" id="PS50075">
    <property type="entry name" value="CARRIER"/>
    <property type="match status" value="1"/>
</dbReference>
<protein>
    <submittedName>
        <fullName evidence="6">SDR family NAD(P)-dependent oxidoreductase</fullName>
    </submittedName>
</protein>
<dbReference type="CDD" id="cd00833">
    <property type="entry name" value="PKS"/>
    <property type="match status" value="1"/>
</dbReference>
<dbReference type="Pfam" id="PF02801">
    <property type="entry name" value="Ketoacyl-synt_C"/>
    <property type="match status" value="1"/>
</dbReference>
<evidence type="ECO:0000256" key="3">
    <source>
        <dbReference type="ARBA" id="ARBA00022679"/>
    </source>
</evidence>
<dbReference type="Gene3D" id="1.10.1200.10">
    <property type="entry name" value="ACP-like"/>
    <property type="match status" value="1"/>
</dbReference>
<dbReference type="InterPro" id="IPR014031">
    <property type="entry name" value="Ketoacyl_synth_C"/>
</dbReference>
<dbReference type="InterPro" id="IPR013968">
    <property type="entry name" value="PKS_KR"/>
</dbReference>
<keyword evidence="3" id="KW-0808">Transferase</keyword>
<dbReference type="RefSeq" id="WP_195896021.1">
    <property type="nucleotide sequence ID" value="NZ_JADOGI010000038.1"/>
</dbReference>
<dbReference type="Gene3D" id="3.40.47.10">
    <property type="match status" value="1"/>
</dbReference>
<keyword evidence="2" id="KW-0597">Phosphoprotein</keyword>
<dbReference type="Pfam" id="PF00698">
    <property type="entry name" value="Acyl_transf_1"/>
    <property type="match status" value="1"/>
</dbReference>
<dbReference type="SMART" id="SM00823">
    <property type="entry name" value="PKS_PP"/>
    <property type="match status" value="1"/>
</dbReference>
<dbReference type="SUPFAM" id="SSF52151">
    <property type="entry name" value="FabD/lysophospholipase-like"/>
    <property type="match status" value="1"/>
</dbReference>
<dbReference type="Gene3D" id="3.30.70.3290">
    <property type="match status" value="1"/>
</dbReference>
<dbReference type="SMART" id="SM00827">
    <property type="entry name" value="PKS_AT"/>
    <property type="match status" value="1"/>
</dbReference>
<feature type="domain" description="Ketosynthase family 3 (KS3)" evidence="5">
    <location>
        <begin position="6"/>
        <end position="426"/>
    </location>
</feature>
<dbReference type="InterPro" id="IPR029058">
    <property type="entry name" value="AB_hydrolase_fold"/>
</dbReference>
<dbReference type="InterPro" id="IPR014030">
    <property type="entry name" value="Ketoacyl_synth_N"/>
</dbReference>
<dbReference type="InterPro" id="IPR001031">
    <property type="entry name" value="Thioesterase"/>
</dbReference>
<dbReference type="InterPro" id="IPR050091">
    <property type="entry name" value="PKS_NRPS_Biosynth_Enz"/>
</dbReference>
<dbReference type="InterPro" id="IPR014043">
    <property type="entry name" value="Acyl_transferase_dom"/>
</dbReference>
<proteinExistence type="predicted"/>
<evidence type="ECO:0000259" key="4">
    <source>
        <dbReference type="PROSITE" id="PS50075"/>
    </source>
</evidence>
<dbReference type="InterPro" id="IPR057326">
    <property type="entry name" value="KR_dom"/>
</dbReference>
<reference evidence="6" key="1">
    <citation type="submission" date="2020-11" db="EMBL/GenBank/DDBJ databases">
        <title>Whole-genome analyses of Nonomuraea sp. K274.</title>
        <authorList>
            <person name="Veyisoglu A."/>
        </authorList>
    </citation>
    <scope>NUCLEOTIDE SEQUENCE</scope>
    <source>
        <strain evidence="6">K274</strain>
    </source>
</reference>
<dbReference type="InterPro" id="IPR032821">
    <property type="entry name" value="PKS_assoc"/>
</dbReference>
<dbReference type="EMBL" id="JADOGI010000038">
    <property type="protein sequence ID" value="MBF8187052.1"/>
    <property type="molecule type" value="Genomic_DNA"/>
</dbReference>
<dbReference type="PROSITE" id="PS00012">
    <property type="entry name" value="PHOSPHOPANTETHEINE"/>
    <property type="match status" value="1"/>
</dbReference>
<dbReference type="PANTHER" id="PTHR43775">
    <property type="entry name" value="FATTY ACID SYNTHASE"/>
    <property type="match status" value="1"/>
</dbReference>
<keyword evidence="7" id="KW-1185">Reference proteome</keyword>
<dbReference type="SUPFAM" id="SSF51735">
    <property type="entry name" value="NAD(P)-binding Rossmann-fold domains"/>
    <property type="match status" value="2"/>
</dbReference>
<dbReference type="SUPFAM" id="SSF55048">
    <property type="entry name" value="Probable ACP-binding domain of malonyl-CoA ACP transacylase"/>
    <property type="match status" value="1"/>
</dbReference>
<dbReference type="InterPro" id="IPR001227">
    <property type="entry name" value="Ac_transferase_dom_sf"/>
</dbReference>
<keyword evidence="1" id="KW-0596">Phosphopantetheine</keyword>
<dbReference type="InterPro" id="IPR020806">
    <property type="entry name" value="PKS_PP-bd"/>
</dbReference>
<gene>
    <name evidence="6" type="ORF">ITP53_15165</name>
</gene>
<dbReference type="SUPFAM" id="SSF47336">
    <property type="entry name" value="ACP-like"/>
    <property type="match status" value="1"/>
</dbReference>
<evidence type="ECO:0000259" key="5">
    <source>
        <dbReference type="PROSITE" id="PS52004"/>
    </source>
</evidence>
<dbReference type="Proteomes" id="UP000605361">
    <property type="component" value="Unassembled WGS sequence"/>
</dbReference>
<dbReference type="GO" id="GO:0006633">
    <property type="term" value="P:fatty acid biosynthetic process"/>
    <property type="evidence" value="ECO:0007669"/>
    <property type="project" value="TreeGrafter"/>
</dbReference>
<dbReference type="SMART" id="SM00822">
    <property type="entry name" value="PKS_KR"/>
    <property type="match status" value="1"/>
</dbReference>
<evidence type="ECO:0000256" key="2">
    <source>
        <dbReference type="ARBA" id="ARBA00022553"/>
    </source>
</evidence>
<dbReference type="Pfam" id="PF16197">
    <property type="entry name" value="KAsynt_C_assoc"/>
    <property type="match status" value="1"/>
</dbReference>
<dbReference type="InterPro" id="IPR016036">
    <property type="entry name" value="Malonyl_transacylase_ACP-bd"/>
</dbReference>
<evidence type="ECO:0000313" key="7">
    <source>
        <dbReference type="Proteomes" id="UP000605361"/>
    </source>
</evidence>
<dbReference type="SMART" id="SM00825">
    <property type="entry name" value="PKS_KS"/>
    <property type="match status" value="1"/>
</dbReference>
<dbReference type="GO" id="GO:0004312">
    <property type="term" value="F:fatty acid synthase activity"/>
    <property type="evidence" value="ECO:0007669"/>
    <property type="project" value="TreeGrafter"/>
</dbReference>
<dbReference type="InterPro" id="IPR020841">
    <property type="entry name" value="PKS_Beta-ketoAc_synthase_dom"/>
</dbReference>
<dbReference type="InterPro" id="IPR016039">
    <property type="entry name" value="Thiolase-like"/>
</dbReference>
<dbReference type="PROSITE" id="PS52004">
    <property type="entry name" value="KS3_2"/>
    <property type="match status" value="1"/>
</dbReference>
<dbReference type="GO" id="GO:0031177">
    <property type="term" value="F:phosphopantetheine binding"/>
    <property type="evidence" value="ECO:0007669"/>
    <property type="project" value="InterPro"/>
</dbReference>
<dbReference type="Pfam" id="PF08659">
    <property type="entry name" value="KR"/>
    <property type="match status" value="1"/>
</dbReference>
<dbReference type="Gene3D" id="3.40.50.1820">
    <property type="entry name" value="alpha/beta hydrolase"/>
    <property type="match status" value="1"/>
</dbReference>
<evidence type="ECO:0000256" key="1">
    <source>
        <dbReference type="ARBA" id="ARBA00022450"/>
    </source>
</evidence>
<dbReference type="InterPro" id="IPR006162">
    <property type="entry name" value="Ppantetheine_attach_site"/>
</dbReference>
<feature type="domain" description="Carrier" evidence="4">
    <location>
        <begin position="1311"/>
        <end position="1385"/>
    </location>
</feature>
<dbReference type="SUPFAM" id="SSF53901">
    <property type="entry name" value="Thiolase-like"/>
    <property type="match status" value="1"/>
</dbReference>
<dbReference type="Gene3D" id="3.40.366.10">
    <property type="entry name" value="Malonyl-Coenzyme A Acyl Carrier Protein, domain 2"/>
    <property type="match status" value="1"/>
</dbReference>
<dbReference type="Pfam" id="PF00109">
    <property type="entry name" value="ketoacyl-synt"/>
    <property type="match status" value="1"/>
</dbReference>
<name>A0A931AD25_9ACTN</name>
<dbReference type="SUPFAM" id="SSF53474">
    <property type="entry name" value="alpha/beta-Hydrolases"/>
    <property type="match status" value="1"/>
</dbReference>
<comment type="caution">
    <text evidence="6">The sequence shown here is derived from an EMBL/GenBank/DDBJ whole genome shotgun (WGS) entry which is preliminary data.</text>
</comment>
<dbReference type="Pfam" id="PF00550">
    <property type="entry name" value="PP-binding"/>
    <property type="match status" value="1"/>
</dbReference>
<dbReference type="InterPro" id="IPR036291">
    <property type="entry name" value="NAD(P)-bd_dom_sf"/>
</dbReference>
<dbReference type="InterPro" id="IPR009081">
    <property type="entry name" value="PP-bd_ACP"/>
</dbReference>
<dbReference type="GO" id="GO:0071770">
    <property type="term" value="P:DIM/DIP cell wall layer assembly"/>
    <property type="evidence" value="ECO:0007669"/>
    <property type="project" value="TreeGrafter"/>
</dbReference>
<dbReference type="InterPro" id="IPR036736">
    <property type="entry name" value="ACP-like_sf"/>
</dbReference>
<accession>A0A931AD25</accession>
<dbReference type="Gene3D" id="3.40.50.720">
    <property type="entry name" value="NAD(P)-binding Rossmann-like Domain"/>
    <property type="match status" value="1"/>
</dbReference>
<dbReference type="InterPro" id="IPR016035">
    <property type="entry name" value="Acyl_Trfase/lysoPLipase"/>
</dbReference>
<dbReference type="PANTHER" id="PTHR43775:SF37">
    <property type="entry name" value="SI:DKEY-61P9.11"/>
    <property type="match status" value="1"/>
</dbReference>